<organism evidence="5 6">
    <name type="scientific">Sulfurospirillum cavolei</name>
    <dbReference type="NCBI Taxonomy" id="366522"/>
    <lineage>
        <taxon>Bacteria</taxon>
        <taxon>Pseudomonadati</taxon>
        <taxon>Campylobacterota</taxon>
        <taxon>Epsilonproteobacteria</taxon>
        <taxon>Campylobacterales</taxon>
        <taxon>Sulfurospirillaceae</taxon>
        <taxon>Sulfurospirillum</taxon>
    </lineage>
</organism>
<dbReference type="Gene3D" id="3.30.450.20">
    <property type="entry name" value="PAS domain"/>
    <property type="match status" value="1"/>
</dbReference>
<dbReference type="NCBIfam" id="TIGR00254">
    <property type="entry name" value="GGDEF"/>
    <property type="match status" value="1"/>
</dbReference>
<evidence type="ECO:0000313" key="6">
    <source>
        <dbReference type="Proteomes" id="UP000231638"/>
    </source>
</evidence>
<dbReference type="InterPro" id="IPR029787">
    <property type="entry name" value="Nucleotide_cyclase"/>
</dbReference>
<feature type="transmembrane region" description="Helical" evidence="3">
    <location>
        <begin position="284"/>
        <end position="306"/>
    </location>
</feature>
<evidence type="ECO:0000259" key="4">
    <source>
        <dbReference type="PROSITE" id="PS50887"/>
    </source>
</evidence>
<sequence length="478" mass="54822">MRLKTKVVLIISSLLLCVSIVGSLINYVKSVDATQEQLLHTSLPLSVDNIYTEIQQRMIEPLLVSSLMSHDTFLRDWIMDGESDMDGIVRYLTEIQQKYDIFTTFLVSEKTKNYYHPRGLIDTINEQNSADAWYFRFSKQSEPYEINLDHNANLSDTLIMFINYKVMDYQKRLIGVTGVGVKLINIEAMLGSFKTKYKYDVYFVDQRGEITLFSKGLNKRGNIASIEGLQKIQEAIFKGEQNQFEYKNKDGEYLLNTKYIDKLKLHLFVEINKKEYMDELTKTFYLNLFLSLLVTLAVTLIIVYTINLYQNQLIQLASEDVLTGLANRRKFNEVFELYYKRYPKEIRSLTLLLIDIDDFKSVNDTFGHLVGDQTLVHTARILKEQLRQSDTIARWGGEEFAILLSNIEEKHALEVAQKICNAVQNDAALIALLQRPLSVSVGVGMLSALESQDGLVHKVDHALYEAKKAGKNQVIAAL</sequence>
<dbReference type="SUPFAM" id="SSF55073">
    <property type="entry name" value="Nucleotide cyclase"/>
    <property type="match status" value="1"/>
</dbReference>
<dbReference type="InterPro" id="IPR000160">
    <property type="entry name" value="GGDEF_dom"/>
</dbReference>
<proteinExistence type="predicted"/>
<dbReference type="GO" id="GO:0052621">
    <property type="term" value="F:diguanylate cyclase activity"/>
    <property type="evidence" value="ECO:0007669"/>
    <property type="project" value="UniProtKB-EC"/>
</dbReference>
<keyword evidence="3" id="KW-0472">Membrane</keyword>
<accession>A0A2D3W5V8</accession>
<dbReference type="GO" id="GO:1902201">
    <property type="term" value="P:negative regulation of bacterial-type flagellum-dependent cell motility"/>
    <property type="evidence" value="ECO:0007669"/>
    <property type="project" value="TreeGrafter"/>
</dbReference>
<dbReference type="FunFam" id="3.30.70.270:FF:000001">
    <property type="entry name" value="Diguanylate cyclase domain protein"/>
    <property type="match status" value="1"/>
</dbReference>
<name>A0A2D3W5V8_9BACT</name>
<dbReference type="SMART" id="SM00267">
    <property type="entry name" value="GGDEF"/>
    <property type="match status" value="1"/>
</dbReference>
<dbReference type="EMBL" id="DLUG01000086">
    <property type="protein sequence ID" value="DAB36742.1"/>
    <property type="molecule type" value="Genomic_DNA"/>
</dbReference>
<dbReference type="InterPro" id="IPR043128">
    <property type="entry name" value="Rev_trsase/Diguanyl_cyclase"/>
</dbReference>
<gene>
    <name evidence="5" type="ORF">CFH80_03285</name>
</gene>
<dbReference type="InterPro" id="IPR050469">
    <property type="entry name" value="Diguanylate_Cyclase"/>
</dbReference>
<dbReference type="PROSITE" id="PS50887">
    <property type="entry name" value="GGDEF"/>
    <property type="match status" value="1"/>
</dbReference>
<dbReference type="Pfam" id="PF00990">
    <property type="entry name" value="GGDEF"/>
    <property type="match status" value="1"/>
</dbReference>
<evidence type="ECO:0000313" key="5">
    <source>
        <dbReference type="EMBL" id="DAB36742.1"/>
    </source>
</evidence>
<dbReference type="Proteomes" id="UP000231638">
    <property type="component" value="Unassembled WGS sequence"/>
</dbReference>
<dbReference type="AlphaFoldDB" id="A0A2D3W5V8"/>
<dbReference type="PANTHER" id="PTHR45138">
    <property type="entry name" value="REGULATORY COMPONENTS OF SENSORY TRANSDUCTION SYSTEM"/>
    <property type="match status" value="1"/>
</dbReference>
<dbReference type="PANTHER" id="PTHR45138:SF9">
    <property type="entry name" value="DIGUANYLATE CYCLASE DGCM-RELATED"/>
    <property type="match status" value="1"/>
</dbReference>
<dbReference type="EC" id="2.7.7.65" evidence="1"/>
<keyword evidence="3" id="KW-0812">Transmembrane</keyword>
<reference evidence="5 6" key="1">
    <citation type="journal article" date="2017" name="Front. Microbiol.">
        <title>Comparative Genomic Analysis of the Class Epsilonproteobacteria and Proposed Reclassification to Epsilonbacteraeota (phyl. nov.).</title>
        <authorList>
            <person name="Waite D.W."/>
            <person name="Vanwonterghem I."/>
            <person name="Rinke C."/>
            <person name="Parks D.H."/>
            <person name="Zhang Y."/>
            <person name="Takai K."/>
            <person name="Sievert S.M."/>
            <person name="Simon J."/>
            <person name="Campbell B.J."/>
            <person name="Hanson T.E."/>
            <person name="Woyke T."/>
            <person name="Klotz M.G."/>
            <person name="Hugenholtz P."/>
        </authorList>
    </citation>
    <scope>NUCLEOTIDE SEQUENCE [LARGE SCALE GENOMIC DNA]</scope>
    <source>
        <strain evidence="5">UBA11420</strain>
    </source>
</reference>
<dbReference type="CDD" id="cd01949">
    <property type="entry name" value="GGDEF"/>
    <property type="match status" value="1"/>
</dbReference>
<dbReference type="GO" id="GO:0043709">
    <property type="term" value="P:cell adhesion involved in single-species biofilm formation"/>
    <property type="evidence" value="ECO:0007669"/>
    <property type="project" value="TreeGrafter"/>
</dbReference>
<dbReference type="GO" id="GO:0005886">
    <property type="term" value="C:plasma membrane"/>
    <property type="evidence" value="ECO:0007669"/>
    <property type="project" value="TreeGrafter"/>
</dbReference>
<comment type="caution">
    <text evidence="5">The sequence shown here is derived from an EMBL/GenBank/DDBJ whole genome shotgun (WGS) entry which is preliminary data.</text>
</comment>
<comment type="catalytic activity">
    <reaction evidence="2">
        <text>2 GTP = 3',3'-c-di-GMP + 2 diphosphate</text>
        <dbReference type="Rhea" id="RHEA:24898"/>
        <dbReference type="ChEBI" id="CHEBI:33019"/>
        <dbReference type="ChEBI" id="CHEBI:37565"/>
        <dbReference type="ChEBI" id="CHEBI:58805"/>
        <dbReference type="EC" id="2.7.7.65"/>
    </reaction>
</comment>
<evidence type="ECO:0000256" key="3">
    <source>
        <dbReference type="SAM" id="Phobius"/>
    </source>
</evidence>
<evidence type="ECO:0000256" key="1">
    <source>
        <dbReference type="ARBA" id="ARBA00012528"/>
    </source>
</evidence>
<evidence type="ECO:0000256" key="2">
    <source>
        <dbReference type="ARBA" id="ARBA00034247"/>
    </source>
</evidence>
<feature type="domain" description="GGDEF" evidence="4">
    <location>
        <begin position="347"/>
        <end position="478"/>
    </location>
</feature>
<protein>
    <recommendedName>
        <fullName evidence="1">diguanylate cyclase</fullName>
        <ecNumber evidence="1">2.7.7.65</ecNumber>
    </recommendedName>
</protein>
<dbReference type="STRING" id="366522.GCA_001548055_00136"/>
<dbReference type="Gene3D" id="3.30.70.270">
    <property type="match status" value="1"/>
</dbReference>
<keyword evidence="3" id="KW-1133">Transmembrane helix</keyword>